<sequence>SRLTGNTANILKPYLYKDYPDRLITYKALIIYLYNKYNDPNRVEDAKKEFQKLTYKLNDSFAIFKNNFVRLASKIRKLKLK</sequence>
<dbReference type="Proteomes" id="UP001174997">
    <property type="component" value="Unassembled WGS sequence"/>
</dbReference>
<dbReference type="EMBL" id="JAULSY010000033">
    <property type="protein sequence ID" value="KAK0670306.1"/>
    <property type="molecule type" value="Genomic_DNA"/>
</dbReference>
<protein>
    <submittedName>
        <fullName evidence="1">Uncharacterized protein</fullName>
    </submittedName>
</protein>
<comment type="caution">
    <text evidence="1">The sequence shown here is derived from an EMBL/GenBank/DDBJ whole genome shotgun (WGS) entry which is preliminary data.</text>
</comment>
<feature type="non-terminal residue" evidence="1">
    <location>
        <position position="1"/>
    </location>
</feature>
<gene>
    <name evidence="1" type="ORF">QBC41DRAFT_221919</name>
</gene>
<evidence type="ECO:0000313" key="2">
    <source>
        <dbReference type="Proteomes" id="UP001174997"/>
    </source>
</evidence>
<accession>A0AA39ZG63</accession>
<evidence type="ECO:0000313" key="1">
    <source>
        <dbReference type="EMBL" id="KAK0670306.1"/>
    </source>
</evidence>
<keyword evidence="2" id="KW-1185">Reference proteome</keyword>
<organism evidence="1 2">
    <name type="scientific">Cercophora samala</name>
    <dbReference type="NCBI Taxonomy" id="330535"/>
    <lineage>
        <taxon>Eukaryota</taxon>
        <taxon>Fungi</taxon>
        <taxon>Dikarya</taxon>
        <taxon>Ascomycota</taxon>
        <taxon>Pezizomycotina</taxon>
        <taxon>Sordariomycetes</taxon>
        <taxon>Sordariomycetidae</taxon>
        <taxon>Sordariales</taxon>
        <taxon>Lasiosphaeriaceae</taxon>
        <taxon>Cercophora</taxon>
    </lineage>
</organism>
<reference evidence="1" key="1">
    <citation type="submission" date="2023-06" db="EMBL/GenBank/DDBJ databases">
        <title>Genome-scale phylogeny and comparative genomics of the fungal order Sordariales.</title>
        <authorList>
            <consortium name="Lawrence Berkeley National Laboratory"/>
            <person name="Hensen N."/>
            <person name="Bonometti L."/>
            <person name="Westerberg I."/>
            <person name="Brannstrom I.O."/>
            <person name="Guillou S."/>
            <person name="Cros-Aarteil S."/>
            <person name="Calhoun S."/>
            <person name="Haridas S."/>
            <person name="Kuo A."/>
            <person name="Mondo S."/>
            <person name="Pangilinan J."/>
            <person name="Riley R."/>
            <person name="Labutti K."/>
            <person name="Andreopoulos B."/>
            <person name="Lipzen A."/>
            <person name="Chen C."/>
            <person name="Yanf M."/>
            <person name="Daum C."/>
            <person name="Ng V."/>
            <person name="Clum A."/>
            <person name="Steindorff A."/>
            <person name="Ohm R."/>
            <person name="Martin F."/>
            <person name="Silar P."/>
            <person name="Natvig D."/>
            <person name="Lalanne C."/>
            <person name="Gautier V."/>
            <person name="Ament-Velasquez S.L."/>
            <person name="Kruys A."/>
            <person name="Hutchinson M.I."/>
            <person name="Powell A.J."/>
            <person name="Barry K."/>
            <person name="Miller A.N."/>
            <person name="Grigoriev I.V."/>
            <person name="Debuchy R."/>
            <person name="Gladieux P."/>
            <person name="Thoren M.H."/>
            <person name="Johannesson H."/>
        </authorList>
    </citation>
    <scope>NUCLEOTIDE SEQUENCE</scope>
    <source>
        <strain evidence="1">CBS 307.81</strain>
    </source>
</reference>
<dbReference type="AlphaFoldDB" id="A0AA39ZG63"/>
<name>A0AA39ZG63_9PEZI</name>
<proteinExistence type="predicted"/>